<protein>
    <submittedName>
        <fullName evidence="1">Uncharacterized protein</fullName>
    </submittedName>
</protein>
<dbReference type="OrthoDB" id="437626at2759"/>
<organism evidence="1 2">
    <name type="scientific">Symbiodinium necroappetens</name>
    <dbReference type="NCBI Taxonomy" id="1628268"/>
    <lineage>
        <taxon>Eukaryota</taxon>
        <taxon>Sar</taxon>
        <taxon>Alveolata</taxon>
        <taxon>Dinophyceae</taxon>
        <taxon>Suessiales</taxon>
        <taxon>Symbiodiniaceae</taxon>
        <taxon>Symbiodinium</taxon>
    </lineage>
</organism>
<name>A0A812X178_9DINO</name>
<keyword evidence="2" id="KW-1185">Reference proteome</keyword>
<evidence type="ECO:0000313" key="1">
    <source>
        <dbReference type="EMBL" id="CAE7718506.1"/>
    </source>
</evidence>
<evidence type="ECO:0000313" key="2">
    <source>
        <dbReference type="Proteomes" id="UP000601435"/>
    </source>
</evidence>
<dbReference type="EMBL" id="CAJNJA010036278">
    <property type="protein sequence ID" value="CAE7718506.1"/>
    <property type="molecule type" value="Genomic_DNA"/>
</dbReference>
<proteinExistence type="predicted"/>
<reference evidence="1" key="1">
    <citation type="submission" date="2021-02" db="EMBL/GenBank/DDBJ databases">
        <authorList>
            <person name="Dougan E. K."/>
            <person name="Rhodes N."/>
            <person name="Thang M."/>
            <person name="Chan C."/>
        </authorList>
    </citation>
    <scope>NUCLEOTIDE SEQUENCE</scope>
</reference>
<dbReference type="Proteomes" id="UP000601435">
    <property type="component" value="Unassembled WGS sequence"/>
</dbReference>
<accession>A0A812X178</accession>
<feature type="non-terminal residue" evidence="1">
    <location>
        <position position="1"/>
    </location>
</feature>
<gene>
    <name evidence="1" type="ORF">SNEC2469_LOCUS20714</name>
</gene>
<dbReference type="AlphaFoldDB" id="A0A812X178"/>
<sequence length="172" mass="19308">VLTDINVDTDIKVAVVKKAAKKATYIEPKVEIFRRNKKGRKLMEQELSRLLVVDAERFKDRPIVDPTTKTIQTKKAKQLPAPMTQQHLIDNIYSYMLATFVQIRSPSQFAMKVHAEINRCGRELLSNPPSRHSLLQIVDALLDFKQSGPCMALDAAAAVEEAAEDEDASAFD</sequence>
<comment type="caution">
    <text evidence="1">The sequence shown here is derived from an EMBL/GenBank/DDBJ whole genome shotgun (WGS) entry which is preliminary data.</text>
</comment>